<dbReference type="InterPro" id="IPR032710">
    <property type="entry name" value="NTF2-like_dom_sf"/>
</dbReference>
<feature type="domain" description="SnoaL-like" evidence="1">
    <location>
        <begin position="10"/>
        <end position="117"/>
    </location>
</feature>
<protein>
    <submittedName>
        <fullName evidence="2">Nuclear transport factor 2 family protein</fullName>
    </submittedName>
</protein>
<gene>
    <name evidence="2" type="ORF">ACFY8C_15145</name>
</gene>
<sequence>MAEHPDAALVRRGFDAWTKGDMEAVGELMTADCTHHSPGESQISGHIKGRDNVLDMYRKMFELTRGEMRVELQSVSVDGRGHAVAANRFFATREDKGMGIEMNGALVFTIIGGKISDIDECVEDIDVADSFWGQAE</sequence>
<keyword evidence="3" id="KW-1185">Reference proteome</keyword>
<evidence type="ECO:0000259" key="1">
    <source>
        <dbReference type="Pfam" id="PF12680"/>
    </source>
</evidence>
<dbReference type="RefSeq" id="WP_030318258.1">
    <property type="nucleotide sequence ID" value="NZ_JBIBDZ010000003.1"/>
</dbReference>
<accession>A0ABW6XQ78</accession>
<dbReference type="SUPFAM" id="SSF54427">
    <property type="entry name" value="NTF2-like"/>
    <property type="match status" value="1"/>
</dbReference>
<organism evidence="2 3">
    <name type="scientific">Streptomyces flavochromogenes</name>
    <dbReference type="NCBI Taxonomy" id="68199"/>
    <lineage>
        <taxon>Bacteria</taxon>
        <taxon>Bacillati</taxon>
        <taxon>Actinomycetota</taxon>
        <taxon>Actinomycetes</taxon>
        <taxon>Kitasatosporales</taxon>
        <taxon>Streptomycetaceae</taxon>
        <taxon>Streptomyces</taxon>
    </lineage>
</organism>
<evidence type="ECO:0000313" key="2">
    <source>
        <dbReference type="EMBL" id="MFF5919668.1"/>
    </source>
</evidence>
<reference evidence="2 3" key="1">
    <citation type="submission" date="2024-10" db="EMBL/GenBank/DDBJ databases">
        <title>The Natural Products Discovery Center: Release of the First 8490 Sequenced Strains for Exploring Actinobacteria Biosynthetic Diversity.</title>
        <authorList>
            <person name="Kalkreuter E."/>
            <person name="Kautsar S.A."/>
            <person name="Yang D."/>
            <person name="Bader C.D."/>
            <person name="Teijaro C.N."/>
            <person name="Fluegel L."/>
            <person name="Davis C.M."/>
            <person name="Simpson J.R."/>
            <person name="Lauterbach L."/>
            <person name="Steele A.D."/>
            <person name="Gui C."/>
            <person name="Meng S."/>
            <person name="Li G."/>
            <person name="Viehrig K."/>
            <person name="Ye F."/>
            <person name="Su P."/>
            <person name="Kiefer A.F."/>
            <person name="Nichols A."/>
            <person name="Cepeda A.J."/>
            <person name="Yan W."/>
            <person name="Fan B."/>
            <person name="Jiang Y."/>
            <person name="Adhikari A."/>
            <person name="Zheng C.-J."/>
            <person name="Schuster L."/>
            <person name="Cowan T.M."/>
            <person name="Smanski M.J."/>
            <person name="Chevrette M.G."/>
            <person name="De Carvalho L.P.S."/>
            <person name="Shen B."/>
        </authorList>
    </citation>
    <scope>NUCLEOTIDE SEQUENCE [LARGE SCALE GENOMIC DNA]</scope>
    <source>
        <strain evidence="2 3">NPDC012605</strain>
    </source>
</reference>
<dbReference type="Gene3D" id="3.10.450.50">
    <property type="match status" value="1"/>
</dbReference>
<comment type="caution">
    <text evidence="2">The sequence shown here is derived from an EMBL/GenBank/DDBJ whole genome shotgun (WGS) entry which is preliminary data.</text>
</comment>
<dbReference type="EMBL" id="JBIBDZ010000003">
    <property type="protein sequence ID" value="MFF5919668.1"/>
    <property type="molecule type" value="Genomic_DNA"/>
</dbReference>
<dbReference type="Proteomes" id="UP001602370">
    <property type="component" value="Unassembled WGS sequence"/>
</dbReference>
<evidence type="ECO:0000313" key="3">
    <source>
        <dbReference type="Proteomes" id="UP001602370"/>
    </source>
</evidence>
<dbReference type="InterPro" id="IPR037401">
    <property type="entry name" value="SnoaL-like"/>
</dbReference>
<proteinExistence type="predicted"/>
<name>A0ABW6XQ78_9ACTN</name>
<dbReference type="Pfam" id="PF12680">
    <property type="entry name" value="SnoaL_2"/>
    <property type="match status" value="1"/>
</dbReference>